<keyword evidence="7" id="KW-0811">Translocation</keyword>
<dbReference type="AlphaFoldDB" id="A0A484HBE2"/>
<dbReference type="SMART" id="SM01323">
    <property type="entry name" value="YajC"/>
    <property type="match status" value="1"/>
</dbReference>
<name>A0A484HBE2_9ZZZZ</name>
<accession>A0A484HBE2</accession>
<dbReference type="GO" id="GO:0005886">
    <property type="term" value="C:plasma membrane"/>
    <property type="evidence" value="ECO:0007669"/>
    <property type="project" value="UniProtKB-SubCell"/>
</dbReference>
<keyword evidence="2" id="KW-0813">Transport</keyword>
<protein>
    <submittedName>
        <fullName evidence="11">Preprotein translocase subunit YajC (TC 3.A.5.1.1)</fullName>
    </submittedName>
</protein>
<evidence type="ECO:0000256" key="3">
    <source>
        <dbReference type="ARBA" id="ARBA00022475"/>
    </source>
</evidence>
<dbReference type="GO" id="GO:0015031">
    <property type="term" value="P:protein transport"/>
    <property type="evidence" value="ECO:0007669"/>
    <property type="project" value="UniProtKB-KW"/>
</dbReference>
<keyword evidence="8 10" id="KW-0472">Membrane</keyword>
<sequence length="142" mass="15647">MIFIPAAYAQTAQQGTAEFLNTLLMFGLIFLVFYFLVIRPQQKKLKQHRELLGAIRRGDRVVTGGGMIGLVTKVVSAHEVVVEIAENVRVRMVRETIANVINKTESVGKVEDGEGETDASAPRSNGKGHFPGLRKLLGDRDQ</sequence>
<dbReference type="InterPro" id="IPR003849">
    <property type="entry name" value="Preprotein_translocase_YajC"/>
</dbReference>
<evidence type="ECO:0000256" key="9">
    <source>
        <dbReference type="SAM" id="MobiDB-lite"/>
    </source>
</evidence>
<keyword evidence="3" id="KW-1003">Cell membrane</keyword>
<evidence type="ECO:0000256" key="2">
    <source>
        <dbReference type="ARBA" id="ARBA00022448"/>
    </source>
</evidence>
<keyword evidence="5" id="KW-0653">Protein transport</keyword>
<organism evidence="11">
    <name type="scientific">invertebrate metagenome</name>
    <dbReference type="NCBI Taxonomy" id="1711999"/>
    <lineage>
        <taxon>unclassified sequences</taxon>
        <taxon>metagenomes</taxon>
        <taxon>organismal metagenomes</taxon>
    </lineage>
</organism>
<feature type="region of interest" description="Disordered" evidence="9">
    <location>
        <begin position="108"/>
        <end position="142"/>
    </location>
</feature>
<feature type="transmembrane region" description="Helical" evidence="10">
    <location>
        <begin position="19"/>
        <end position="38"/>
    </location>
</feature>
<dbReference type="EMBL" id="LR026963">
    <property type="protein sequence ID" value="VBB69102.1"/>
    <property type="molecule type" value="Genomic_DNA"/>
</dbReference>
<keyword evidence="4 10" id="KW-0812">Transmembrane</keyword>
<evidence type="ECO:0000256" key="1">
    <source>
        <dbReference type="ARBA" id="ARBA00004162"/>
    </source>
</evidence>
<evidence type="ECO:0000256" key="7">
    <source>
        <dbReference type="ARBA" id="ARBA00023010"/>
    </source>
</evidence>
<keyword evidence="6 10" id="KW-1133">Transmembrane helix</keyword>
<evidence type="ECO:0000256" key="5">
    <source>
        <dbReference type="ARBA" id="ARBA00022927"/>
    </source>
</evidence>
<dbReference type="NCBIfam" id="TIGR00739">
    <property type="entry name" value="yajC"/>
    <property type="match status" value="1"/>
</dbReference>
<evidence type="ECO:0000256" key="4">
    <source>
        <dbReference type="ARBA" id="ARBA00022692"/>
    </source>
</evidence>
<dbReference type="PANTHER" id="PTHR33909:SF1">
    <property type="entry name" value="SEC TRANSLOCON ACCESSORY COMPLEX SUBUNIT YAJC"/>
    <property type="match status" value="1"/>
</dbReference>
<evidence type="ECO:0000313" key="11">
    <source>
        <dbReference type="EMBL" id="VBB69102.1"/>
    </source>
</evidence>
<dbReference type="Pfam" id="PF02699">
    <property type="entry name" value="YajC"/>
    <property type="match status" value="1"/>
</dbReference>
<evidence type="ECO:0000256" key="6">
    <source>
        <dbReference type="ARBA" id="ARBA00022989"/>
    </source>
</evidence>
<dbReference type="PANTHER" id="PTHR33909">
    <property type="entry name" value="SEC TRANSLOCON ACCESSORY COMPLEX SUBUNIT YAJC"/>
    <property type="match status" value="1"/>
</dbReference>
<reference evidence="11" key="1">
    <citation type="submission" date="2018-10" db="EMBL/GenBank/DDBJ databases">
        <authorList>
            <person name="Gruber-Vodicka H."/>
            <person name="Jaeckle O."/>
        </authorList>
    </citation>
    <scope>NUCLEOTIDE SEQUENCE</scope>
</reference>
<gene>
    <name evidence="11" type="ORF">RIEGSTA812A_PEG_575</name>
</gene>
<comment type="subcellular location">
    <subcellularLocation>
        <location evidence="1">Cell membrane</location>
        <topology evidence="1">Single-pass membrane protein</topology>
    </subcellularLocation>
</comment>
<evidence type="ECO:0000256" key="10">
    <source>
        <dbReference type="SAM" id="Phobius"/>
    </source>
</evidence>
<dbReference type="PRINTS" id="PR01853">
    <property type="entry name" value="YAJCTRNLCASE"/>
</dbReference>
<evidence type="ECO:0000256" key="8">
    <source>
        <dbReference type="ARBA" id="ARBA00023136"/>
    </source>
</evidence>
<proteinExistence type="predicted"/>